<comment type="caution">
    <text evidence="6">The sequence shown here is derived from an EMBL/GenBank/DDBJ whole genome shotgun (WGS) entry which is preliminary data.</text>
</comment>
<evidence type="ECO:0000259" key="5">
    <source>
        <dbReference type="PROSITE" id="PS50931"/>
    </source>
</evidence>
<dbReference type="PANTHER" id="PTHR30537">
    <property type="entry name" value="HTH-TYPE TRANSCRIPTIONAL REGULATOR"/>
    <property type="match status" value="1"/>
</dbReference>
<evidence type="ECO:0000256" key="3">
    <source>
        <dbReference type="ARBA" id="ARBA00023125"/>
    </source>
</evidence>
<evidence type="ECO:0000256" key="2">
    <source>
        <dbReference type="ARBA" id="ARBA00023015"/>
    </source>
</evidence>
<dbReference type="PANTHER" id="PTHR30537:SF35">
    <property type="entry name" value="TRANSCRIPTIONAL REGULATORY PROTEIN"/>
    <property type="match status" value="1"/>
</dbReference>
<dbReference type="Proteomes" id="UP001595791">
    <property type="component" value="Unassembled WGS sequence"/>
</dbReference>
<evidence type="ECO:0000256" key="1">
    <source>
        <dbReference type="ARBA" id="ARBA00009437"/>
    </source>
</evidence>
<dbReference type="InterPro" id="IPR005119">
    <property type="entry name" value="LysR_subst-bd"/>
</dbReference>
<dbReference type="Gene3D" id="1.10.10.10">
    <property type="entry name" value="Winged helix-like DNA-binding domain superfamily/Winged helix DNA-binding domain"/>
    <property type="match status" value="1"/>
</dbReference>
<keyword evidence="3" id="KW-0238">DNA-binding</keyword>
<dbReference type="RefSeq" id="WP_378164925.1">
    <property type="nucleotide sequence ID" value="NZ_JBHSBU010000001.1"/>
</dbReference>
<dbReference type="Pfam" id="PF00126">
    <property type="entry name" value="HTH_1"/>
    <property type="match status" value="1"/>
</dbReference>
<proteinExistence type="inferred from homology"/>
<name>A0ABV8MRH2_9NEIS</name>
<dbReference type="Pfam" id="PF03466">
    <property type="entry name" value="LysR_substrate"/>
    <property type="match status" value="1"/>
</dbReference>
<comment type="similarity">
    <text evidence="1">Belongs to the LysR transcriptional regulatory family.</text>
</comment>
<evidence type="ECO:0000313" key="7">
    <source>
        <dbReference type="Proteomes" id="UP001595791"/>
    </source>
</evidence>
<gene>
    <name evidence="6" type="ORF">ACFOW7_13075</name>
</gene>
<dbReference type="InterPro" id="IPR058163">
    <property type="entry name" value="LysR-type_TF_proteobact-type"/>
</dbReference>
<accession>A0ABV8MRH2</accession>
<reference evidence="7" key="1">
    <citation type="journal article" date="2019" name="Int. J. Syst. Evol. Microbiol.">
        <title>The Global Catalogue of Microorganisms (GCM) 10K type strain sequencing project: providing services to taxonomists for standard genome sequencing and annotation.</title>
        <authorList>
            <consortium name="The Broad Institute Genomics Platform"/>
            <consortium name="The Broad Institute Genome Sequencing Center for Infectious Disease"/>
            <person name="Wu L."/>
            <person name="Ma J."/>
        </authorList>
    </citation>
    <scope>NUCLEOTIDE SEQUENCE [LARGE SCALE GENOMIC DNA]</scope>
    <source>
        <strain evidence="7">LMG 29894</strain>
    </source>
</reference>
<dbReference type="PROSITE" id="PS50931">
    <property type="entry name" value="HTH_LYSR"/>
    <property type="match status" value="1"/>
</dbReference>
<keyword evidence="4" id="KW-0804">Transcription</keyword>
<dbReference type="EMBL" id="JBHSBU010000001">
    <property type="protein sequence ID" value="MFC4160272.1"/>
    <property type="molecule type" value="Genomic_DNA"/>
</dbReference>
<dbReference type="InterPro" id="IPR000847">
    <property type="entry name" value="LysR_HTH_N"/>
</dbReference>
<evidence type="ECO:0000313" key="6">
    <source>
        <dbReference type="EMBL" id="MFC4160272.1"/>
    </source>
</evidence>
<dbReference type="Gene3D" id="3.40.190.290">
    <property type="match status" value="1"/>
</dbReference>
<dbReference type="InterPro" id="IPR036388">
    <property type="entry name" value="WH-like_DNA-bd_sf"/>
</dbReference>
<sequence length="298" mass="32808">MDRFTAMRVFVEVVQHGGFSAAAERLEMSRAMVTRYVAELEQWLGARLLQRTTRRVGLTDAGEQCLRRCQQILGLIEETEAEIVPADGMLRGQLRLTCSMSFGYGHLAAAVGDFLALHPQLRIDLDLSDRAVDLVAERVDLAVRISAGPDPALIGRPLAVCESVLVAAPAYLASHGTPHEPAELSLHRCLGYANFGRSEWRLCRDGLWQTVAVPTRFTANEATVLLQAVLAGAGIAIQPTYLANPLIAAGRLHAVLTDWRLPQMTVYALYPSRRHLSPAVRALLDFLVQRFAHAPWEP</sequence>
<dbReference type="CDD" id="cd08422">
    <property type="entry name" value="PBP2_CrgA_like"/>
    <property type="match status" value="1"/>
</dbReference>
<dbReference type="SUPFAM" id="SSF53850">
    <property type="entry name" value="Periplasmic binding protein-like II"/>
    <property type="match status" value="1"/>
</dbReference>
<keyword evidence="2" id="KW-0805">Transcription regulation</keyword>
<evidence type="ECO:0000256" key="4">
    <source>
        <dbReference type="ARBA" id="ARBA00023163"/>
    </source>
</evidence>
<dbReference type="InterPro" id="IPR036390">
    <property type="entry name" value="WH_DNA-bd_sf"/>
</dbReference>
<feature type="domain" description="HTH lysR-type" evidence="5">
    <location>
        <begin position="1"/>
        <end position="59"/>
    </location>
</feature>
<keyword evidence="7" id="KW-1185">Reference proteome</keyword>
<organism evidence="6 7">
    <name type="scientific">Chitinimonas lacunae</name>
    <dbReference type="NCBI Taxonomy" id="1963018"/>
    <lineage>
        <taxon>Bacteria</taxon>
        <taxon>Pseudomonadati</taxon>
        <taxon>Pseudomonadota</taxon>
        <taxon>Betaproteobacteria</taxon>
        <taxon>Neisseriales</taxon>
        <taxon>Chitinibacteraceae</taxon>
        <taxon>Chitinimonas</taxon>
    </lineage>
</organism>
<protein>
    <submittedName>
        <fullName evidence="6">LysR family transcriptional regulator</fullName>
    </submittedName>
</protein>
<dbReference type="SUPFAM" id="SSF46785">
    <property type="entry name" value="Winged helix' DNA-binding domain"/>
    <property type="match status" value="1"/>
</dbReference>